<keyword evidence="3" id="KW-1185">Reference proteome</keyword>
<accession>A0AAE0N9S6</accession>
<dbReference type="EMBL" id="JAULSN010000003">
    <property type="protein sequence ID" value="KAK3376031.1"/>
    <property type="molecule type" value="Genomic_DNA"/>
</dbReference>
<dbReference type="GO" id="GO:0006606">
    <property type="term" value="P:protein import into nucleus"/>
    <property type="evidence" value="ECO:0007669"/>
    <property type="project" value="TreeGrafter"/>
</dbReference>
<feature type="region of interest" description="Disordered" evidence="1">
    <location>
        <begin position="597"/>
        <end position="617"/>
    </location>
</feature>
<dbReference type="PANTHER" id="PTHR15837">
    <property type="entry name" value="RAN GUANINE NUCLEOTIDE RELEASE FACTOR"/>
    <property type="match status" value="1"/>
</dbReference>
<evidence type="ECO:0008006" key="4">
    <source>
        <dbReference type="Google" id="ProtNLM"/>
    </source>
</evidence>
<comment type="caution">
    <text evidence="2">The sequence shown here is derived from an EMBL/GenBank/DDBJ whole genome shotgun (WGS) entry which is preliminary data.</text>
</comment>
<proteinExistence type="predicted"/>
<evidence type="ECO:0000256" key="1">
    <source>
        <dbReference type="SAM" id="MobiDB-lite"/>
    </source>
</evidence>
<dbReference type="CDD" id="cd18724">
    <property type="entry name" value="PIN_LabA-like"/>
    <property type="match status" value="1"/>
</dbReference>
<dbReference type="GO" id="GO:0005634">
    <property type="term" value="C:nucleus"/>
    <property type="evidence" value="ECO:0007669"/>
    <property type="project" value="TreeGrafter"/>
</dbReference>
<dbReference type="Proteomes" id="UP001287356">
    <property type="component" value="Unassembled WGS sequence"/>
</dbReference>
<feature type="compositionally biased region" description="Acidic residues" evidence="1">
    <location>
        <begin position="224"/>
        <end position="251"/>
    </location>
</feature>
<gene>
    <name evidence="2" type="ORF">B0T24DRAFT_572612</name>
</gene>
<dbReference type="GO" id="GO:0005085">
    <property type="term" value="F:guanyl-nucleotide exchange factor activity"/>
    <property type="evidence" value="ECO:0007669"/>
    <property type="project" value="TreeGrafter"/>
</dbReference>
<evidence type="ECO:0000313" key="2">
    <source>
        <dbReference type="EMBL" id="KAK3376031.1"/>
    </source>
</evidence>
<name>A0AAE0N9S6_9PEZI</name>
<protein>
    <recommendedName>
        <fullName evidence="4">NYN domain-containing protein</fullName>
    </recommendedName>
</protein>
<dbReference type="InterPro" id="IPR007681">
    <property type="entry name" value="Mog1"/>
</dbReference>
<reference evidence="2" key="2">
    <citation type="submission" date="2023-06" db="EMBL/GenBank/DDBJ databases">
        <authorList>
            <consortium name="Lawrence Berkeley National Laboratory"/>
            <person name="Haridas S."/>
            <person name="Hensen N."/>
            <person name="Bonometti L."/>
            <person name="Westerberg I."/>
            <person name="Brannstrom I.O."/>
            <person name="Guillou S."/>
            <person name="Cros-Aarteil S."/>
            <person name="Calhoun S."/>
            <person name="Kuo A."/>
            <person name="Mondo S."/>
            <person name="Pangilinan J."/>
            <person name="Riley R."/>
            <person name="Labutti K."/>
            <person name="Andreopoulos B."/>
            <person name="Lipzen A."/>
            <person name="Chen C."/>
            <person name="Yanf M."/>
            <person name="Daum C."/>
            <person name="Ng V."/>
            <person name="Clum A."/>
            <person name="Steindorff A."/>
            <person name="Ohm R."/>
            <person name="Martin F."/>
            <person name="Silar P."/>
            <person name="Natvig D."/>
            <person name="Lalanne C."/>
            <person name="Gautier V."/>
            <person name="Ament-Velasquez S.L."/>
            <person name="Kruys A."/>
            <person name="Hutchinson M.I."/>
            <person name="Powell A.J."/>
            <person name="Barry K."/>
            <person name="Miller A.N."/>
            <person name="Grigoriev I.V."/>
            <person name="Debuchy R."/>
            <person name="Gladieux P."/>
            <person name="Thoren M.H."/>
            <person name="Johannesson H."/>
        </authorList>
    </citation>
    <scope>NUCLEOTIDE SEQUENCE</scope>
    <source>
        <strain evidence="2">CBS 958.72</strain>
    </source>
</reference>
<evidence type="ECO:0000313" key="3">
    <source>
        <dbReference type="Proteomes" id="UP001287356"/>
    </source>
</evidence>
<dbReference type="AlphaFoldDB" id="A0AAE0N9S6"/>
<organism evidence="2 3">
    <name type="scientific">Lasiosphaeria ovina</name>
    <dbReference type="NCBI Taxonomy" id="92902"/>
    <lineage>
        <taxon>Eukaryota</taxon>
        <taxon>Fungi</taxon>
        <taxon>Dikarya</taxon>
        <taxon>Ascomycota</taxon>
        <taxon>Pezizomycotina</taxon>
        <taxon>Sordariomycetes</taxon>
        <taxon>Sordariomycetidae</taxon>
        <taxon>Sordariales</taxon>
        <taxon>Lasiosphaeriaceae</taxon>
        <taxon>Lasiosphaeria</taxon>
    </lineage>
</organism>
<feature type="compositionally biased region" description="Low complexity" evidence="1">
    <location>
        <begin position="294"/>
        <end position="307"/>
    </location>
</feature>
<dbReference type="Gene3D" id="3.40.50.1010">
    <property type="entry name" value="5'-nuclease"/>
    <property type="match status" value="1"/>
</dbReference>
<sequence length="734" mass="81316">MSQSYFGRVEPDGRRHLGSDFQLLAKWTTAFAMNKPPLVPLSKLSPSDQATLFSKLPRQFCLQKGPDNTFKLQTVKDEPVSWEKFSKSIDPDVAAMLHTSTYERAQSRQAELEQEAINAEPALVLYERFCKETALHEGKDAKTAFKKGKEGRADILNDMLNDVKTRWKQEFKGTWKLRLERALSAQGALNIGDNTIDSKSSEAFLNLPTDVNHNAELGTNDQSEGSEQDSDDEESEYSDDDSDEDSDEESGEGSGQENADHVVNFPTAPDVKDANINTLPALSPDHGSDTTMNPGSSGSPSTEGSSPQFPGADGTAKVNGQLGYGIGQPHFTYPGVPPYLPYAFNASNGIFDTSNFIAPQNMAGHLNGSFAVNQTGSATCYNPYANAYGANILPHTFYNGIVGTQTVTQTTSTVIESKPIPCKPAHKTVEEPEIRPGERYPRAKQAPYPGMAFFDVPWKGRPEELVPEYWAYKDTKLMYLRHKVHDVVLLDAKLRTTPATGLISRNPIHVFVDLSNIIIGFYDSMKIHRGIPVQRRVPPPAFAFDHFDTLLTRNRKVAKRVVAGSLGNNYLKKKPEYMVKAQELGYEMNIMQRVPKPISPPLKKKSLGSSPGVSDTSGDDLFAGPMKQGEQGVDEILHLKILQSIMDFPGESRGTIVLATGDAAHAEYSDGFKRNIERALSHGWNIELYGWSRNISSAWRDPAFSKLWNDQFRIVELDSFSEELYDLTVDSLED</sequence>
<dbReference type="PANTHER" id="PTHR15837:SF5">
    <property type="entry name" value="NYN DOMAIN-CONTAINING PROTEIN"/>
    <property type="match status" value="1"/>
</dbReference>
<reference evidence="2" key="1">
    <citation type="journal article" date="2023" name="Mol. Phylogenet. Evol.">
        <title>Genome-scale phylogeny and comparative genomics of the fungal order Sordariales.</title>
        <authorList>
            <person name="Hensen N."/>
            <person name="Bonometti L."/>
            <person name="Westerberg I."/>
            <person name="Brannstrom I.O."/>
            <person name="Guillou S."/>
            <person name="Cros-Aarteil S."/>
            <person name="Calhoun S."/>
            <person name="Haridas S."/>
            <person name="Kuo A."/>
            <person name="Mondo S."/>
            <person name="Pangilinan J."/>
            <person name="Riley R."/>
            <person name="LaButti K."/>
            <person name="Andreopoulos B."/>
            <person name="Lipzen A."/>
            <person name="Chen C."/>
            <person name="Yan M."/>
            <person name="Daum C."/>
            <person name="Ng V."/>
            <person name="Clum A."/>
            <person name="Steindorff A."/>
            <person name="Ohm R.A."/>
            <person name="Martin F."/>
            <person name="Silar P."/>
            <person name="Natvig D.O."/>
            <person name="Lalanne C."/>
            <person name="Gautier V."/>
            <person name="Ament-Velasquez S.L."/>
            <person name="Kruys A."/>
            <person name="Hutchinson M.I."/>
            <person name="Powell A.J."/>
            <person name="Barry K."/>
            <person name="Miller A.N."/>
            <person name="Grigoriev I.V."/>
            <person name="Debuchy R."/>
            <person name="Gladieux P."/>
            <person name="Hiltunen Thoren M."/>
            <person name="Johannesson H."/>
        </authorList>
    </citation>
    <scope>NUCLEOTIDE SEQUENCE</scope>
    <source>
        <strain evidence="2">CBS 958.72</strain>
    </source>
</reference>
<feature type="region of interest" description="Disordered" evidence="1">
    <location>
        <begin position="212"/>
        <end position="317"/>
    </location>
</feature>
<dbReference type="GO" id="GO:0031267">
    <property type="term" value="F:small GTPase binding"/>
    <property type="evidence" value="ECO:0007669"/>
    <property type="project" value="TreeGrafter"/>
</dbReference>